<organism evidence="2 3">
    <name type="scientific">Metabacillus indicus</name>
    <name type="common">Bacillus indicus</name>
    <dbReference type="NCBI Taxonomy" id="246786"/>
    <lineage>
        <taxon>Bacteria</taxon>
        <taxon>Bacillati</taxon>
        <taxon>Bacillota</taxon>
        <taxon>Bacilli</taxon>
        <taxon>Bacillales</taxon>
        <taxon>Bacillaceae</taxon>
        <taxon>Metabacillus</taxon>
    </lineage>
</organism>
<sequence length="394" mass="44715">MKNQWMHFFYGVIKVTAAGRGTERFVNDCIRQGIPVWNVRKEENGLSFFIRLKDVHALRRAARKSECKCSLQKVSGLPFLIQKSLKNSGFVIGFTLFFAVILLLSNMIWGIDVKGAKPSTEHKIMKELDAMGVKTGRLQFMTLDPDSIQKKLTDNISELTWVGVELRGTHFHFEVVEKNEPEKTAEAGPQHIVAKKKAVITKMYVEKGQPSVTIHDHVEKGQLLVSGLIGGEKKKQLVAAKAEILGETWYRSEITVPKKQTFQLFSGSEVRKTYLSVGSADLQIWGFNQDLYAKYEEENDIRPLRFLKWTLPLGFGQKIYREKEVYEKQYTEEEARAAAIDQGKKELLGQLGEDAEVKGQKVLHQTNENGKVKLTVLYQVIENIVKTTPIVQGD</sequence>
<comment type="caution">
    <text evidence="2">The sequence shown here is derived from an EMBL/GenBank/DDBJ whole genome shotgun (WGS) entry which is preliminary data.</text>
</comment>
<evidence type="ECO:0000313" key="3">
    <source>
        <dbReference type="Proteomes" id="UP000028549"/>
    </source>
</evidence>
<reference evidence="2 3" key="1">
    <citation type="journal article" date="2005" name="Int. J. Syst. Evol. Microbiol.">
        <title>Bacillus cibi sp. nov., isolated from jeotgal, a traditional Korean fermented seafood.</title>
        <authorList>
            <person name="Yoon J.H."/>
            <person name="Lee C.H."/>
            <person name="Oh T.K."/>
        </authorList>
    </citation>
    <scope>NUCLEOTIDE SEQUENCE [LARGE SCALE GENOMIC DNA]</scope>
    <source>
        <strain evidence="2 3">DSM 16189</strain>
    </source>
</reference>
<dbReference type="OrthoDB" id="1640349at2"/>
<feature type="transmembrane region" description="Helical" evidence="1">
    <location>
        <begin position="90"/>
        <end position="111"/>
    </location>
</feature>
<dbReference type="AlphaFoldDB" id="A0A084GWP0"/>
<evidence type="ECO:0000256" key="1">
    <source>
        <dbReference type="SAM" id="Phobius"/>
    </source>
</evidence>
<dbReference type="PIRSF" id="PIRSF029895">
    <property type="entry name" value="SpoIV"/>
    <property type="match status" value="1"/>
</dbReference>
<dbReference type="STRING" id="246786.GS18_0211575"/>
<keyword evidence="1" id="KW-1133">Transmembrane helix</keyword>
<gene>
    <name evidence="2" type="ORF">GS18_0211575</name>
</gene>
<proteinExistence type="predicted"/>
<evidence type="ECO:0000313" key="2">
    <source>
        <dbReference type="EMBL" id="KEZ51752.1"/>
    </source>
</evidence>
<protein>
    <submittedName>
        <fullName evidence="2">Stage IV sporulation protein</fullName>
    </submittedName>
</protein>
<dbReference type="EMBL" id="JNVC02000005">
    <property type="protein sequence ID" value="KEZ51752.1"/>
    <property type="molecule type" value="Genomic_DNA"/>
</dbReference>
<dbReference type="Proteomes" id="UP000028549">
    <property type="component" value="Unassembled WGS sequence"/>
</dbReference>
<dbReference type="RefSeq" id="WP_029279582.1">
    <property type="nucleotide sequence ID" value="NZ_JNVC02000005.1"/>
</dbReference>
<keyword evidence="3" id="KW-1185">Reference proteome</keyword>
<keyword evidence="1" id="KW-0812">Transmembrane</keyword>
<dbReference type="InterPro" id="IPR010690">
    <property type="entry name" value="YqfD"/>
</dbReference>
<accession>A0A084GWP0</accession>
<dbReference type="NCBIfam" id="TIGR02876">
    <property type="entry name" value="spore_yqfD"/>
    <property type="match status" value="1"/>
</dbReference>
<keyword evidence="1" id="KW-0472">Membrane</keyword>
<dbReference type="Pfam" id="PF06898">
    <property type="entry name" value="YqfD"/>
    <property type="match status" value="1"/>
</dbReference>
<name>A0A084GWP0_METID</name>